<keyword evidence="1" id="KW-0812">Transmembrane</keyword>
<keyword evidence="1" id="KW-0472">Membrane</keyword>
<feature type="transmembrane region" description="Helical" evidence="1">
    <location>
        <begin position="37"/>
        <end position="54"/>
    </location>
</feature>
<dbReference type="AlphaFoldDB" id="A0A7W6JRE2"/>
<evidence type="ECO:0000313" key="3">
    <source>
        <dbReference type="Proteomes" id="UP000557392"/>
    </source>
</evidence>
<keyword evidence="1" id="KW-1133">Transmembrane helix</keyword>
<dbReference type="Proteomes" id="UP000557392">
    <property type="component" value="Unassembled WGS sequence"/>
</dbReference>
<organism evidence="2 3">
    <name type="scientific">Sphingomonas kyeonggiensis</name>
    <dbReference type="NCBI Taxonomy" id="1268553"/>
    <lineage>
        <taxon>Bacteria</taxon>
        <taxon>Pseudomonadati</taxon>
        <taxon>Pseudomonadota</taxon>
        <taxon>Alphaproteobacteria</taxon>
        <taxon>Sphingomonadales</taxon>
        <taxon>Sphingomonadaceae</taxon>
        <taxon>Sphingomonas</taxon>
    </lineage>
</organism>
<sequence length="197" mass="23008">MSGAMRDRVPKDPTYELEYAEALNKIQFEHTLIHHRMSWLFTSQGFFTAAYFALKSPTFEHLDNLHDYWLLLSSSAAITALMFYFSILAAHIAMRTWRLRAEENRRDALISRIYIHYFGDAPASTISLMFLAFWLSLIWRDRELYTSDRMNGLYLMIGTVVFAGLVWFAVTKFKFWPSPKGRLNMPPEPPIGLLDRP</sequence>
<dbReference type="EMBL" id="JACIEH010000001">
    <property type="protein sequence ID" value="MBB4098155.1"/>
    <property type="molecule type" value="Genomic_DNA"/>
</dbReference>
<reference evidence="2 3" key="1">
    <citation type="submission" date="2020-08" db="EMBL/GenBank/DDBJ databases">
        <title>Genomic Encyclopedia of Type Strains, Phase IV (KMG-IV): sequencing the most valuable type-strain genomes for metagenomic binning, comparative biology and taxonomic classification.</title>
        <authorList>
            <person name="Goeker M."/>
        </authorList>
    </citation>
    <scope>NUCLEOTIDE SEQUENCE [LARGE SCALE GENOMIC DNA]</scope>
    <source>
        <strain evidence="2 3">DSM 101806</strain>
    </source>
</reference>
<comment type="caution">
    <text evidence="2">The sequence shown here is derived from an EMBL/GenBank/DDBJ whole genome shotgun (WGS) entry which is preliminary data.</text>
</comment>
<keyword evidence="3" id="KW-1185">Reference proteome</keyword>
<accession>A0A7W6JRE2</accession>
<proteinExistence type="predicted"/>
<feature type="transmembrane region" description="Helical" evidence="1">
    <location>
        <begin position="69"/>
        <end position="93"/>
    </location>
</feature>
<feature type="transmembrane region" description="Helical" evidence="1">
    <location>
        <begin position="114"/>
        <end position="139"/>
    </location>
</feature>
<name>A0A7W6JRE2_9SPHN</name>
<dbReference type="RefSeq" id="WP_183996371.1">
    <property type="nucleotide sequence ID" value="NZ_JACIEH010000001.1"/>
</dbReference>
<evidence type="ECO:0000256" key="1">
    <source>
        <dbReference type="SAM" id="Phobius"/>
    </source>
</evidence>
<gene>
    <name evidence="2" type="ORF">GGR46_001688</name>
</gene>
<protein>
    <submittedName>
        <fullName evidence="2">Uncharacterized protein</fullName>
    </submittedName>
</protein>
<feature type="transmembrane region" description="Helical" evidence="1">
    <location>
        <begin position="151"/>
        <end position="170"/>
    </location>
</feature>
<evidence type="ECO:0000313" key="2">
    <source>
        <dbReference type="EMBL" id="MBB4098155.1"/>
    </source>
</evidence>